<dbReference type="GeneID" id="54282019"/>
<feature type="region of interest" description="Disordered" evidence="1">
    <location>
        <begin position="868"/>
        <end position="908"/>
    </location>
</feature>
<evidence type="ECO:0000256" key="1">
    <source>
        <dbReference type="SAM" id="MobiDB-lite"/>
    </source>
</evidence>
<feature type="domain" description="Utp8 beta-propeller" evidence="2">
    <location>
        <begin position="7"/>
        <end position="369"/>
    </location>
</feature>
<proteinExistence type="predicted"/>
<accession>A0A6A5XF29</accession>
<protein>
    <recommendedName>
        <fullName evidence="2">Utp8 beta-propeller domain-containing protein</fullName>
    </recommendedName>
</protein>
<evidence type="ECO:0000313" key="4">
    <source>
        <dbReference type="Proteomes" id="UP000799778"/>
    </source>
</evidence>
<organism evidence="3 4">
    <name type="scientific">Aaosphaeria arxii CBS 175.79</name>
    <dbReference type="NCBI Taxonomy" id="1450172"/>
    <lineage>
        <taxon>Eukaryota</taxon>
        <taxon>Fungi</taxon>
        <taxon>Dikarya</taxon>
        <taxon>Ascomycota</taxon>
        <taxon>Pezizomycotina</taxon>
        <taxon>Dothideomycetes</taxon>
        <taxon>Pleosporomycetidae</taxon>
        <taxon>Pleosporales</taxon>
        <taxon>Pleosporales incertae sedis</taxon>
        <taxon>Aaosphaeria</taxon>
    </lineage>
</organism>
<keyword evidence="4" id="KW-1185">Reference proteome</keyword>
<dbReference type="OrthoDB" id="5330858at2759"/>
<dbReference type="Proteomes" id="UP000799778">
    <property type="component" value="Unassembled WGS sequence"/>
</dbReference>
<dbReference type="InterPro" id="IPR018843">
    <property type="entry name" value="Utp8_b-prop"/>
</dbReference>
<evidence type="ECO:0000259" key="2">
    <source>
        <dbReference type="Pfam" id="PF10395"/>
    </source>
</evidence>
<name>A0A6A5XF29_9PLEO</name>
<dbReference type="RefSeq" id="XP_033379808.1">
    <property type="nucleotide sequence ID" value="XM_033524622.1"/>
</dbReference>
<evidence type="ECO:0000313" key="3">
    <source>
        <dbReference type="EMBL" id="KAF2011469.1"/>
    </source>
</evidence>
<feature type="compositionally biased region" description="Basic and acidic residues" evidence="1">
    <location>
        <begin position="886"/>
        <end position="905"/>
    </location>
</feature>
<dbReference type="EMBL" id="ML978074">
    <property type="protein sequence ID" value="KAF2011469.1"/>
    <property type="molecule type" value="Genomic_DNA"/>
</dbReference>
<dbReference type="AlphaFoldDB" id="A0A6A5XF29"/>
<sequence length="925" mass="100988">MSSTQEIGAPFTIASLPHPINAVGRTQAACVFSINGTKKRKRTEVVVGVDGEGILVYSVQNPQLVTSYALPPQTSFASAPHSLYRRRSSKGPAYRHTYAAISQPASTDSQLLCFAESTQKDGTSDTVKTTFVLSDKVVAIDSYTVSDGSHDVIVVLQNGRIQCLSANLEEQRWESNVQSLLPPFGDALEIEYVACTTGKAAIDGLLKNREDIAVILDSSLAGDAEILDLTPVLCIIFRRSNHQRSLGIFQLQPRSPDSISNQLSPVKQLLTWTLAPHSSSSVKDTAVRHYALHASSGVLHELAGSQLISYDLTSTTPRIYSSFQAPDAGMDTLLRISTDLVFAASGKTCGLFDVKYSSVQALHTFEHGNAILPESKKRKQSEPKPADKDEVSPTLVTYFSELKLVVSICKHDLVGTPLSGTIARKRPRTTGSLLIDSIGKGIGHVYSEKEMSEWKKRAQKLSKQASKGNVADFEESFAQDLDIPLSFDASHNAIESSNGVADDSSAIDMDGEGDTKEKALRKWQLPAVVTESQRYRHRPKALFALSRIFQFTEPATESPGQGSLKIVFFPPNVFQWLLLSGFVTKESIRRALLEYGKKQQGLTIDVLDGDIVKSIIKFDPELHILSAVLNHSHFLPVGEVVHAIGALIHSLDERPDTEGLPRLLTNGHVRNGAENDDMDVDLDSEIEAAAHDLDHALSMLDNGLLVRSHTLRPALIRLHTFPVPVVSSALRSNMSRQALKSLIKLLHSELRNGGWTSSYDFVESGTVPGAEDPENQAVAIIASLLSCALDAVGTSAWLSFGASDSQDAEDETIEELLFDTSAALNGFWEARFMRGLLSEFLRYASNSAQSQKPTSQRLQKQGKPFMANATKDGELPMLPLGGKPDMGIEKKKTGKGGKKEERSAREMGMLISKRVPKYSFERIVL</sequence>
<gene>
    <name evidence="3" type="ORF">BU24DRAFT_376671</name>
</gene>
<reference evidence="3" key="1">
    <citation type="journal article" date="2020" name="Stud. Mycol.">
        <title>101 Dothideomycetes genomes: a test case for predicting lifestyles and emergence of pathogens.</title>
        <authorList>
            <person name="Haridas S."/>
            <person name="Albert R."/>
            <person name="Binder M."/>
            <person name="Bloem J."/>
            <person name="Labutti K."/>
            <person name="Salamov A."/>
            <person name="Andreopoulos B."/>
            <person name="Baker S."/>
            <person name="Barry K."/>
            <person name="Bills G."/>
            <person name="Bluhm B."/>
            <person name="Cannon C."/>
            <person name="Castanera R."/>
            <person name="Culley D."/>
            <person name="Daum C."/>
            <person name="Ezra D."/>
            <person name="Gonzalez J."/>
            <person name="Henrissat B."/>
            <person name="Kuo A."/>
            <person name="Liang C."/>
            <person name="Lipzen A."/>
            <person name="Lutzoni F."/>
            <person name="Magnuson J."/>
            <person name="Mondo S."/>
            <person name="Nolan M."/>
            <person name="Ohm R."/>
            <person name="Pangilinan J."/>
            <person name="Park H.-J."/>
            <person name="Ramirez L."/>
            <person name="Alfaro M."/>
            <person name="Sun H."/>
            <person name="Tritt A."/>
            <person name="Yoshinaga Y."/>
            <person name="Zwiers L.-H."/>
            <person name="Turgeon B."/>
            <person name="Goodwin S."/>
            <person name="Spatafora J."/>
            <person name="Crous P."/>
            <person name="Grigoriev I."/>
        </authorList>
    </citation>
    <scope>NUCLEOTIDE SEQUENCE</scope>
    <source>
        <strain evidence="3">CBS 175.79</strain>
    </source>
</reference>
<dbReference type="Pfam" id="PF10395">
    <property type="entry name" value="Utp8_b_propeller"/>
    <property type="match status" value="1"/>
</dbReference>